<dbReference type="Gene3D" id="1.20.1250.20">
    <property type="entry name" value="MFS general substrate transporter like domains"/>
    <property type="match status" value="1"/>
</dbReference>
<evidence type="ECO:0000256" key="5">
    <source>
        <dbReference type="ARBA" id="ARBA00023136"/>
    </source>
</evidence>
<sequence>MAIAIVTTSPLLLKMLLLIMSKSALVVMATGALMAGSTNVGEFIVWRFFAGAGTWMMLSAVPIWMTEVVPPAIRGILVDIHGACLLFGYACASWCGYGFYWVDNKNAWRGPFGK</sequence>
<dbReference type="InterPro" id="IPR005828">
    <property type="entry name" value="MFS_sugar_transport-like"/>
</dbReference>
<evidence type="ECO:0000256" key="3">
    <source>
        <dbReference type="ARBA" id="ARBA00022692"/>
    </source>
</evidence>
<comment type="subcellular location">
    <subcellularLocation>
        <location evidence="1">Membrane</location>
        <topology evidence="1">Multi-pass membrane protein</topology>
    </subcellularLocation>
</comment>
<keyword evidence="3 6" id="KW-0812">Transmembrane</keyword>
<name>A0AAV9PTR5_9PEZI</name>
<dbReference type="Pfam" id="PF00083">
    <property type="entry name" value="Sugar_tr"/>
    <property type="match status" value="1"/>
</dbReference>
<feature type="transmembrane region" description="Helical" evidence="6">
    <location>
        <begin position="44"/>
        <end position="64"/>
    </location>
</feature>
<dbReference type="GO" id="GO:0005351">
    <property type="term" value="F:carbohydrate:proton symporter activity"/>
    <property type="evidence" value="ECO:0007669"/>
    <property type="project" value="TreeGrafter"/>
</dbReference>
<evidence type="ECO:0000313" key="8">
    <source>
        <dbReference type="EMBL" id="KAK5527771.1"/>
    </source>
</evidence>
<feature type="transmembrane region" description="Helical" evidence="6">
    <location>
        <begin position="12"/>
        <end position="32"/>
    </location>
</feature>
<protein>
    <recommendedName>
        <fullName evidence="7">Major facilitator superfamily (MFS) profile domain-containing protein</fullName>
    </recommendedName>
</protein>
<comment type="caution">
    <text evidence="8">The sequence shown here is derived from an EMBL/GenBank/DDBJ whole genome shotgun (WGS) entry which is preliminary data.</text>
</comment>
<reference evidence="8 9" key="1">
    <citation type="submission" date="2023-06" db="EMBL/GenBank/DDBJ databases">
        <title>Black Yeasts Isolated from many extreme environments.</title>
        <authorList>
            <person name="Coleine C."/>
            <person name="Stajich J.E."/>
            <person name="Selbmann L."/>
        </authorList>
    </citation>
    <scope>NUCLEOTIDE SEQUENCE [LARGE SCALE GENOMIC DNA]</scope>
    <source>
        <strain evidence="8 9">CCFEE 5887</strain>
    </source>
</reference>
<dbReference type="PANTHER" id="PTHR48022:SF11">
    <property type="entry name" value="MONOSACCHARIDE TRANSPORTER (HXT8), PUTATIVE (AFU_ORTHOLOGUE AFUA_2G08120)-RELATED"/>
    <property type="match status" value="1"/>
</dbReference>
<dbReference type="InterPro" id="IPR050360">
    <property type="entry name" value="MFS_Sugar_Transporters"/>
</dbReference>
<dbReference type="InterPro" id="IPR036259">
    <property type="entry name" value="MFS_trans_sf"/>
</dbReference>
<dbReference type="EMBL" id="JAXLQG010000033">
    <property type="protein sequence ID" value="KAK5527771.1"/>
    <property type="molecule type" value="Genomic_DNA"/>
</dbReference>
<keyword evidence="5 6" id="KW-0472">Membrane</keyword>
<dbReference type="PANTHER" id="PTHR48022">
    <property type="entry name" value="PLASTIDIC GLUCOSE TRANSPORTER 4"/>
    <property type="match status" value="1"/>
</dbReference>
<keyword evidence="9" id="KW-1185">Reference proteome</keyword>
<evidence type="ECO:0000259" key="7">
    <source>
        <dbReference type="PROSITE" id="PS50850"/>
    </source>
</evidence>
<accession>A0AAV9PTR5</accession>
<evidence type="ECO:0000256" key="2">
    <source>
        <dbReference type="ARBA" id="ARBA00010992"/>
    </source>
</evidence>
<dbReference type="InterPro" id="IPR020846">
    <property type="entry name" value="MFS_dom"/>
</dbReference>
<organism evidence="8 9">
    <name type="scientific">Vermiconidia calcicola</name>
    <dbReference type="NCBI Taxonomy" id="1690605"/>
    <lineage>
        <taxon>Eukaryota</taxon>
        <taxon>Fungi</taxon>
        <taxon>Dikarya</taxon>
        <taxon>Ascomycota</taxon>
        <taxon>Pezizomycotina</taxon>
        <taxon>Dothideomycetes</taxon>
        <taxon>Dothideomycetidae</taxon>
        <taxon>Mycosphaerellales</taxon>
        <taxon>Extremaceae</taxon>
        <taxon>Vermiconidia</taxon>
    </lineage>
</organism>
<evidence type="ECO:0000256" key="1">
    <source>
        <dbReference type="ARBA" id="ARBA00004141"/>
    </source>
</evidence>
<keyword evidence="4 6" id="KW-1133">Transmembrane helix</keyword>
<dbReference type="PROSITE" id="PS50850">
    <property type="entry name" value="MFS"/>
    <property type="match status" value="1"/>
</dbReference>
<dbReference type="GO" id="GO:0016020">
    <property type="term" value="C:membrane"/>
    <property type="evidence" value="ECO:0007669"/>
    <property type="project" value="UniProtKB-SubCell"/>
</dbReference>
<dbReference type="SUPFAM" id="SSF103473">
    <property type="entry name" value="MFS general substrate transporter"/>
    <property type="match status" value="1"/>
</dbReference>
<dbReference type="AlphaFoldDB" id="A0AAV9PTR5"/>
<evidence type="ECO:0000313" key="9">
    <source>
        <dbReference type="Proteomes" id="UP001345827"/>
    </source>
</evidence>
<proteinExistence type="inferred from homology"/>
<feature type="transmembrane region" description="Helical" evidence="6">
    <location>
        <begin position="76"/>
        <end position="102"/>
    </location>
</feature>
<feature type="domain" description="Major facilitator superfamily (MFS) profile" evidence="7">
    <location>
        <begin position="1"/>
        <end position="114"/>
    </location>
</feature>
<gene>
    <name evidence="8" type="ORF">LTR25_010902</name>
</gene>
<evidence type="ECO:0000256" key="6">
    <source>
        <dbReference type="SAM" id="Phobius"/>
    </source>
</evidence>
<dbReference type="Proteomes" id="UP001345827">
    <property type="component" value="Unassembled WGS sequence"/>
</dbReference>
<evidence type="ECO:0000256" key="4">
    <source>
        <dbReference type="ARBA" id="ARBA00022989"/>
    </source>
</evidence>
<comment type="similarity">
    <text evidence="2">Belongs to the major facilitator superfamily. Sugar transporter (TC 2.A.1.1) family.</text>
</comment>